<feature type="domain" description="Antitoxin SocA-like Panacea" evidence="1">
    <location>
        <begin position="89"/>
        <end position="182"/>
    </location>
</feature>
<dbReference type="InterPro" id="IPR025272">
    <property type="entry name" value="SocA_Panacea"/>
</dbReference>
<organism evidence="2">
    <name type="scientific">Candidatus Kentrum sp. LPFa</name>
    <dbReference type="NCBI Taxonomy" id="2126335"/>
    <lineage>
        <taxon>Bacteria</taxon>
        <taxon>Pseudomonadati</taxon>
        <taxon>Pseudomonadota</taxon>
        <taxon>Gammaproteobacteria</taxon>
        <taxon>Candidatus Kentrum</taxon>
    </lineage>
</organism>
<dbReference type="EMBL" id="CAADFK010000010">
    <property type="protein sequence ID" value="VFK09616.1"/>
    <property type="molecule type" value="Genomic_DNA"/>
</dbReference>
<sequence>MNRLTTEDYRANEALHAMRLAVREVLLERKRKGCSAIFADKDGKLIQVEADDLAIEEEPLEYSSISAKDVAEYLIAKTGSSNELSNMKLQKLVYYAQAAHLAIFSKPLFSEEIEAWMHGPVIPSLYHEYKKFGSRKITQDKRKDFSLFSQEQINLLDYIRKQYGKHLAWKLGNMTHKDAPWKDAVASTSIIGKSKMMDFYKKEFDYADIRRQVMLS</sequence>
<evidence type="ECO:0000259" key="1">
    <source>
        <dbReference type="Pfam" id="PF13274"/>
    </source>
</evidence>
<protein>
    <submittedName>
        <fullName evidence="2">Uncharacterized phage-associated protein</fullName>
    </submittedName>
</protein>
<accession>A0A450VY56</accession>
<reference evidence="2" key="1">
    <citation type="submission" date="2019-02" db="EMBL/GenBank/DDBJ databases">
        <authorList>
            <person name="Gruber-Vodicka R. H."/>
            <person name="Seah K. B. B."/>
        </authorList>
    </citation>
    <scope>NUCLEOTIDE SEQUENCE</scope>
    <source>
        <strain evidence="2">BECK_S313</strain>
    </source>
</reference>
<gene>
    <name evidence="2" type="ORF">BECKLPF1236B_GA0070989_101024</name>
</gene>
<dbReference type="AlphaFoldDB" id="A0A450VY56"/>
<dbReference type="Pfam" id="PF13274">
    <property type="entry name" value="SocA_Panacea"/>
    <property type="match status" value="1"/>
</dbReference>
<proteinExistence type="predicted"/>
<name>A0A450VY56_9GAMM</name>
<evidence type="ECO:0000313" key="2">
    <source>
        <dbReference type="EMBL" id="VFK09616.1"/>
    </source>
</evidence>